<evidence type="ECO:0000256" key="17">
    <source>
        <dbReference type="SAM" id="Phobius"/>
    </source>
</evidence>
<dbReference type="InterPro" id="IPR029035">
    <property type="entry name" value="DHS-like_NAD/FAD-binding_dom"/>
</dbReference>
<evidence type="ECO:0000256" key="11">
    <source>
        <dbReference type="ARBA" id="ARBA00022967"/>
    </source>
</evidence>
<dbReference type="EC" id="7.1.1.1" evidence="5 16"/>
<evidence type="ECO:0000256" key="9">
    <source>
        <dbReference type="ARBA" id="ARBA00022692"/>
    </source>
</evidence>
<evidence type="ECO:0000256" key="1">
    <source>
        <dbReference type="ARBA" id="ARBA00003943"/>
    </source>
</evidence>
<comment type="function">
    <text evidence="1 16">The transhydrogenation between NADH and NADP is coupled to respiration and ATP hydrolysis and functions as a proton pump across the membrane.</text>
</comment>
<keyword evidence="11 16" id="KW-1278">Translocase</keyword>
<evidence type="ECO:0000259" key="18">
    <source>
        <dbReference type="Pfam" id="PF02233"/>
    </source>
</evidence>
<keyword evidence="20" id="KW-1185">Reference proteome</keyword>
<dbReference type="RefSeq" id="WP_022995083.1">
    <property type="nucleotide sequence ID" value="NZ_CBDDTQ010000005.1"/>
</dbReference>
<dbReference type="AlphaFoldDB" id="A0A9Q3ZI14"/>
<dbReference type="EMBL" id="JAJVKT010000021">
    <property type="protein sequence ID" value="MCE7510152.1"/>
    <property type="molecule type" value="Genomic_DNA"/>
</dbReference>
<feature type="transmembrane region" description="Helical" evidence="17">
    <location>
        <begin position="118"/>
        <end position="139"/>
    </location>
</feature>
<name>A0A9Q3ZI14_9GAMM</name>
<dbReference type="InterPro" id="IPR034300">
    <property type="entry name" value="PNTB-like"/>
</dbReference>
<evidence type="ECO:0000256" key="7">
    <source>
        <dbReference type="ARBA" id="ARBA00022475"/>
    </source>
</evidence>
<keyword evidence="9 17" id="KW-0812">Transmembrane</keyword>
<comment type="similarity">
    <text evidence="3 16">Belongs to the PNT beta subunit family.</text>
</comment>
<evidence type="ECO:0000256" key="14">
    <source>
        <dbReference type="ARBA" id="ARBA00023136"/>
    </source>
</evidence>
<protein>
    <recommendedName>
        <fullName evidence="6 16">NAD(P) transhydrogenase subunit beta</fullName>
        <ecNumber evidence="5 16">7.1.1.1</ecNumber>
    </recommendedName>
    <alternativeName>
        <fullName evidence="16">Nicotinamide nucleotide transhydrogenase subunit beta</fullName>
    </alternativeName>
</protein>
<organism evidence="19 20">
    <name type="scientific">Alloalcanivorax xenomutans</name>
    <dbReference type="NCBI Taxonomy" id="1094342"/>
    <lineage>
        <taxon>Bacteria</taxon>
        <taxon>Pseudomonadati</taxon>
        <taxon>Pseudomonadota</taxon>
        <taxon>Gammaproteobacteria</taxon>
        <taxon>Oceanospirillales</taxon>
        <taxon>Alcanivoracaceae</taxon>
        <taxon>Alloalcanivorax</taxon>
    </lineage>
</organism>
<evidence type="ECO:0000256" key="2">
    <source>
        <dbReference type="ARBA" id="ARBA00004429"/>
    </source>
</evidence>
<evidence type="ECO:0000256" key="15">
    <source>
        <dbReference type="ARBA" id="ARBA00048202"/>
    </source>
</evidence>
<evidence type="ECO:0000256" key="4">
    <source>
        <dbReference type="ARBA" id="ARBA00011870"/>
    </source>
</evidence>
<dbReference type="Gene3D" id="3.40.50.1220">
    <property type="entry name" value="TPP-binding domain"/>
    <property type="match status" value="1"/>
</dbReference>
<dbReference type="Proteomes" id="UP001107961">
    <property type="component" value="Unassembled WGS sequence"/>
</dbReference>
<dbReference type="Pfam" id="PF02233">
    <property type="entry name" value="PNTB"/>
    <property type="match status" value="1"/>
</dbReference>
<keyword evidence="7 16" id="KW-1003">Cell membrane</keyword>
<evidence type="ECO:0000256" key="16">
    <source>
        <dbReference type="PIRNR" id="PIRNR000204"/>
    </source>
</evidence>
<dbReference type="GeneID" id="94686829"/>
<evidence type="ECO:0000313" key="20">
    <source>
        <dbReference type="Proteomes" id="UP001107961"/>
    </source>
</evidence>
<gene>
    <name evidence="19" type="ORF">LZG35_16055</name>
</gene>
<evidence type="ECO:0000256" key="10">
    <source>
        <dbReference type="ARBA" id="ARBA00022857"/>
    </source>
</evidence>
<evidence type="ECO:0000256" key="6">
    <source>
        <dbReference type="ARBA" id="ARBA00014581"/>
    </source>
</evidence>
<sequence>MQISQNWIDIAYLIAAVLFVLGIKGLTKPKTAVRGNMLAGAGMAVACVVTLLHRDIVSYEIIIAGILVGGIIGVLLAKKVQMTAMPQLVALLNGFGGGASFSVAAAEFFRGGHPDTVGIIATGAAVLIGAVTFTGSFVAFAKLQELIDGKPMGFPGMKAANAVLLLGSIVAIAYLVSNPGSPTVFWGLAIAAAVLGILLVMPIGGADMPVVIALLNSYSGVAASAAGFVMGNSALIITGSLVGASGLILTQIMCKAMNRSLTNVLFGVMAEGGETIDQDEVYAGKIKSTSADEVAMLLETAQRVVIVPGFGLAMAQAQHAVRELADTLEANGVEVEYAIHPVAGRMPGHMNVLLAEAEVSYDKLKDMDTINPTFEQTDVAIVLGANDVTNPMAREDKGSPIYGMPILNVDKAKTVVVVKRSLSAGFAGLPNPLFAKDNTLMLFGDGKGAVVDITAALKEG</sequence>
<reference evidence="19" key="1">
    <citation type="submission" date="2022-01" db="EMBL/GenBank/DDBJ databases">
        <authorList>
            <person name="Karlyshev A.V."/>
            <person name="Jaspars M."/>
        </authorList>
    </citation>
    <scope>NUCLEOTIDE SEQUENCE</scope>
    <source>
        <strain evidence="19">AGSA3-2</strain>
    </source>
</reference>
<dbReference type="GO" id="GO:0008750">
    <property type="term" value="F:proton-translocating NAD(P)+ transhydrogenase activity"/>
    <property type="evidence" value="ECO:0007669"/>
    <property type="project" value="UniProtKB-EC"/>
</dbReference>
<comment type="caution">
    <text evidence="19">The sequence shown here is derived from an EMBL/GenBank/DDBJ whole genome shotgun (WGS) entry which is preliminary data.</text>
</comment>
<comment type="subcellular location">
    <subcellularLocation>
        <location evidence="2">Cell inner membrane</location>
        <topology evidence="2">Multi-pass membrane protein</topology>
    </subcellularLocation>
</comment>
<comment type="catalytic activity">
    <reaction evidence="15 16">
        <text>NAD(+) + NADPH + H(+)(in) = NADH + NADP(+) + H(+)(out)</text>
        <dbReference type="Rhea" id="RHEA:47992"/>
        <dbReference type="ChEBI" id="CHEBI:15378"/>
        <dbReference type="ChEBI" id="CHEBI:57540"/>
        <dbReference type="ChEBI" id="CHEBI:57783"/>
        <dbReference type="ChEBI" id="CHEBI:57945"/>
        <dbReference type="ChEBI" id="CHEBI:58349"/>
        <dbReference type="EC" id="7.1.1.1"/>
    </reaction>
</comment>
<dbReference type="SUPFAM" id="SSF52467">
    <property type="entry name" value="DHS-like NAD/FAD-binding domain"/>
    <property type="match status" value="1"/>
</dbReference>
<evidence type="ECO:0000256" key="13">
    <source>
        <dbReference type="ARBA" id="ARBA00023027"/>
    </source>
</evidence>
<evidence type="ECO:0000313" key="19">
    <source>
        <dbReference type="EMBL" id="MCE7510152.1"/>
    </source>
</evidence>
<dbReference type="GO" id="GO:0050661">
    <property type="term" value="F:NADP binding"/>
    <property type="evidence" value="ECO:0007669"/>
    <property type="project" value="InterPro"/>
</dbReference>
<evidence type="ECO:0000256" key="5">
    <source>
        <dbReference type="ARBA" id="ARBA00012943"/>
    </source>
</evidence>
<feature type="transmembrane region" description="Helical" evidence="17">
    <location>
        <begin position="235"/>
        <end position="254"/>
    </location>
</feature>
<keyword evidence="14 16" id="KW-0472">Membrane</keyword>
<proteinExistence type="inferred from homology"/>
<dbReference type="PANTHER" id="PTHR44758:SF1">
    <property type="entry name" value="NAD(P) TRANSHYDROGENASE SUBUNIT BETA"/>
    <property type="match status" value="1"/>
</dbReference>
<feature type="transmembrane region" description="Helical" evidence="17">
    <location>
        <begin position="6"/>
        <end position="23"/>
    </location>
</feature>
<keyword evidence="13 16" id="KW-0520">NAD</keyword>
<dbReference type="InterPro" id="IPR012136">
    <property type="entry name" value="NADH_DH_b"/>
</dbReference>
<accession>A0A9Q3ZI14</accession>
<feature type="transmembrane region" description="Helical" evidence="17">
    <location>
        <begin position="159"/>
        <end position="177"/>
    </location>
</feature>
<dbReference type="GO" id="GO:0005886">
    <property type="term" value="C:plasma membrane"/>
    <property type="evidence" value="ECO:0007669"/>
    <property type="project" value="UniProtKB-SubCell"/>
</dbReference>
<feature type="domain" description="NADP transhydrogenase beta-like" evidence="18">
    <location>
        <begin position="9"/>
        <end position="455"/>
    </location>
</feature>
<feature type="transmembrane region" description="Helical" evidence="17">
    <location>
        <begin position="183"/>
        <end position="203"/>
    </location>
</feature>
<keyword evidence="8 16" id="KW-0997">Cell inner membrane</keyword>
<evidence type="ECO:0000256" key="3">
    <source>
        <dbReference type="ARBA" id="ARBA00007919"/>
    </source>
</evidence>
<evidence type="ECO:0000256" key="8">
    <source>
        <dbReference type="ARBA" id="ARBA00022519"/>
    </source>
</evidence>
<feature type="transmembrane region" description="Helical" evidence="17">
    <location>
        <begin position="88"/>
        <end position="106"/>
    </location>
</feature>
<comment type="subunit">
    <text evidence="4">Heterodimer of an alpha and a beta chain.</text>
</comment>
<feature type="transmembrane region" description="Helical" evidence="17">
    <location>
        <begin position="59"/>
        <end position="76"/>
    </location>
</feature>
<dbReference type="PIRSF" id="PIRSF000204">
    <property type="entry name" value="PNTB"/>
    <property type="match status" value="1"/>
</dbReference>
<evidence type="ECO:0000256" key="12">
    <source>
        <dbReference type="ARBA" id="ARBA00022989"/>
    </source>
</evidence>
<keyword evidence="12 17" id="KW-1133">Transmembrane helix</keyword>
<keyword evidence="10 16" id="KW-0521">NADP</keyword>
<dbReference type="PANTHER" id="PTHR44758">
    <property type="entry name" value="NAD(P) TRANSHYDROGENASE SUBUNIT BETA"/>
    <property type="match status" value="1"/>
</dbReference>